<evidence type="ECO:0000313" key="11">
    <source>
        <dbReference type="EMBL" id="TWA86749.1"/>
    </source>
</evidence>
<dbReference type="GO" id="GO:0005886">
    <property type="term" value="C:plasma membrane"/>
    <property type="evidence" value="ECO:0007669"/>
    <property type="project" value="UniProtKB-SubCell"/>
</dbReference>
<gene>
    <name evidence="11" type="ORF">FBZ83_102546</name>
</gene>
<proteinExistence type="inferred from homology"/>
<dbReference type="EMBL" id="VITH01000002">
    <property type="protein sequence ID" value="TWA86749.1"/>
    <property type="molecule type" value="Genomic_DNA"/>
</dbReference>
<comment type="function">
    <text evidence="8">Probably part of an ABC transporter complex. Probably responsible for the translocation of the substrate across the membrane.</text>
</comment>
<evidence type="ECO:0000313" key="12">
    <source>
        <dbReference type="Proteomes" id="UP000318529"/>
    </source>
</evidence>
<keyword evidence="5 9" id="KW-0812">Transmembrane</keyword>
<dbReference type="SUPFAM" id="SSF161098">
    <property type="entry name" value="MetI-like"/>
    <property type="match status" value="1"/>
</dbReference>
<accession>A0A560CPH4</accession>
<name>A0A560CPH4_AZOBR</name>
<dbReference type="CDD" id="cd06261">
    <property type="entry name" value="TM_PBP2"/>
    <property type="match status" value="1"/>
</dbReference>
<dbReference type="PANTHER" id="PTHR30151">
    <property type="entry name" value="ALKANE SULFONATE ABC TRANSPORTER-RELATED, MEMBRANE SUBUNIT"/>
    <property type="match status" value="1"/>
</dbReference>
<feature type="domain" description="ABC transmembrane type-1" evidence="10">
    <location>
        <begin position="86"/>
        <end position="266"/>
    </location>
</feature>
<dbReference type="Pfam" id="PF00528">
    <property type="entry name" value="BPD_transp_1"/>
    <property type="match status" value="1"/>
</dbReference>
<comment type="caution">
    <text evidence="11">The sequence shown here is derived from an EMBL/GenBank/DDBJ whole genome shotgun (WGS) entry which is preliminary data.</text>
</comment>
<dbReference type="PROSITE" id="PS50928">
    <property type="entry name" value="ABC_TM1"/>
    <property type="match status" value="1"/>
</dbReference>
<evidence type="ECO:0000256" key="8">
    <source>
        <dbReference type="ARBA" id="ARBA00056719"/>
    </source>
</evidence>
<dbReference type="InterPro" id="IPR000515">
    <property type="entry name" value="MetI-like"/>
</dbReference>
<feature type="transmembrane region" description="Helical" evidence="9">
    <location>
        <begin position="33"/>
        <end position="49"/>
    </location>
</feature>
<evidence type="ECO:0000256" key="7">
    <source>
        <dbReference type="ARBA" id="ARBA00023136"/>
    </source>
</evidence>
<dbReference type="RefSeq" id="WP_145681585.1">
    <property type="nucleotide sequence ID" value="NZ_VITH01000002.1"/>
</dbReference>
<keyword evidence="7 9" id="KW-0472">Membrane</keyword>
<keyword evidence="6 9" id="KW-1133">Transmembrane helix</keyword>
<feature type="transmembrane region" description="Helical" evidence="9">
    <location>
        <begin position="152"/>
        <end position="171"/>
    </location>
</feature>
<evidence type="ECO:0000256" key="3">
    <source>
        <dbReference type="ARBA" id="ARBA00022448"/>
    </source>
</evidence>
<evidence type="ECO:0000259" key="10">
    <source>
        <dbReference type="PROSITE" id="PS50928"/>
    </source>
</evidence>
<feature type="transmembrane region" description="Helical" evidence="9">
    <location>
        <begin position="124"/>
        <end position="146"/>
    </location>
</feature>
<evidence type="ECO:0000256" key="1">
    <source>
        <dbReference type="ARBA" id="ARBA00004651"/>
    </source>
</evidence>
<evidence type="ECO:0000256" key="5">
    <source>
        <dbReference type="ARBA" id="ARBA00022692"/>
    </source>
</evidence>
<comment type="similarity">
    <text evidence="2 9">Belongs to the binding-protein-dependent transport system permease family.</text>
</comment>
<sequence length="277" mass="29278">MPDTPLTGTSLPLQDRSPSQPVRFRGGGFTVKGHRWAALLAFVVLIAVWESTNRFGLVSELFLPPPSAVASALAAMAQDGSLWQHLKASLMRIGVGWVMGTVAGMAVGFAMGIGSVARAVGVPLVSAFFPIPKIALLPLFILWFGIGEPSKFATIGFGVFFPTVIATYSAIDSVPRNLIRMAQSFGLPWASILRKIVLPGALPGILAGFRITASIALILVVAAEMIGAEYGIGAFVLTAGNLMLTDQLLAGVLVLSLLGLTIGTVLSILERRLLKWR</sequence>
<feature type="transmembrane region" description="Helical" evidence="9">
    <location>
        <begin position="204"/>
        <end position="228"/>
    </location>
</feature>
<evidence type="ECO:0000256" key="6">
    <source>
        <dbReference type="ARBA" id="ARBA00022989"/>
    </source>
</evidence>
<keyword evidence="4" id="KW-1003">Cell membrane</keyword>
<dbReference type="FunFam" id="1.10.3720.10:FF:000003">
    <property type="entry name" value="Aliphatic sulfonate ABC transporter permease"/>
    <property type="match status" value="1"/>
</dbReference>
<dbReference type="Gene3D" id="1.10.3720.10">
    <property type="entry name" value="MetI-like"/>
    <property type="match status" value="1"/>
</dbReference>
<dbReference type="InterPro" id="IPR035906">
    <property type="entry name" value="MetI-like_sf"/>
</dbReference>
<evidence type="ECO:0000256" key="9">
    <source>
        <dbReference type="RuleBase" id="RU363032"/>
    </source>
</evidence>
<reference evidence="11 12" key="1">
    <citation type="submission" date="2019-06" db="EMBL/GenBank/DDBJ databases">
        <title>Genomic Encyclopedia of Type Strains, Phase IV (KMG-V): Genome sequencing to study the core and pangenomes of soil and plant-associated prokaryotes.</title>
        <authorList>
            <person name="Whitman W."/>
        </authorList>
    </citation>
    <scope>NUCLEOTIDE SEQUENCE [LARGE SCALE GENOMIC DNA]</scope>
    <source>
        <strain evidence="11 12">BR 11650</strain>
    </source>
</reference>
<dbReference type="Proteomes" id="UP000318529">
    <property type="component" value="Unassembled WGS sequence"/>
</dbReference>
<comment type="subcellular location">
    <subcellularLocation>
        <location evidence="1 9">Cell membrane</location>
        <topology evidence="1 9">Multi-pass membrane protein</topology>
    </subcellularLocation>
</comment>
<feature type="transmembrane region" description="Helical" evidence="9">
    <location>
        <begin position="97"/>
        <end position="117"/>
    </location>
</feature>
<feature type="transmembrane region" description="Helical" evidence="9">
    <location>
        <begin position="248"/>
        <end position="269"/>
    </location>
</feature>
<keyword evidence="3 9" id="KW-0813">Transport</keyword>
<dbReference type="AlphaFoldDB" id="A0A560CPH4"/>
<dbReference type="GO" id="GO:0042918">
    <property type="term" value="P:alkanesulfonate transmembrane transport"/>
    <property type="evidence" value="ECO:0007669"/>
    <property type="project" value="UniProtKB-ARBA"/>
</dbReference>
<evidence type="ECO:0000256" key="4">
    <source>
        <dbReference type="ARBA" id="ARBA00022475"/>
    </source>
</evidence>
<organism evidence="11 12">
    <name type="scientific">Azospirillum brasilense</name>
    <dbReference type="NCBI Taxonomy" id="192"/>
    <lineage>
        <taxon>Bacteria</taxon>
        <taxon>Pseudomonadati</taxon>
        <taxon>Pseudomonadota</taxon>
        <taxon>Alphaproteobacteria</taxon>
        <taxon>Rhodospirillales</taxon>
        <taxon>Azospirillaceae</taxon>
        <taxon>Azospirillum</taxon>
    </lineage>
</organism>
<evidence type="ECO:0000256" key="2">
    <source>
        <dbReference type="ARBA" id="ARBA00009306"/>
    </source>
</evidence>
<protein>
    <submittedName>
        <fullName evidence="11">NitT/TauT family transport system permease protein</fullName>
    </submittedName>
</protein>
<dbReference type="PANTHER" id="PTHR30151:SF38">
    <property type="entry name" value="ALIPHATIC SULFONATES TRANSPORT PERMEASE PROTEIN SSUC-RELATED"/>
    <property type="match status" value="1"/>
</dbReference>